<dbReference type="SMART" id="SM01007">
    <property type="entry name" value="Aldolase_II"/>
    <property type="match status" value="1"/>
</dbReference>
<dbReference type="Proteomes" id="UP000240883">
    <property type="component" value="Unassembled WGS sequence"/>
</dbReference>
<dbReference type="SUPFAM" id="SSF53639">
    <property type="entry name" value="AraD/HMP-PK domain-like"/>
    <property type="match status" value="1"/>
</dbReference>
<gene>
    <name evidence="4" type="ORF">BS50DRAFT_348197</name>
</gene>
<reference evidence="4 5" key="1">
    <citation type="journal article" date="2018" name="Front. Microbiol.">
        <title>Genome-Wide Analysis of Corynespora cassiicola Leaf Fall Disease Putative Effectors.</title>
        <authorList>
            <person name="Lopez D."/>
            <person name="Ribeiro S."/>
            <person name="Label P."/>
            <person name="Fumanal B."/>
            <person name="Venisse J.S."/>
            <person name="Kohler A."/>
            <person name="de Oliveira R.R."/>
            <person name="Labutti K."/>
            <person name="Lipzen A."/>
            <person name="Lail K."/>
            <person name="Bauer D."/>
            <person name="Ohm R.A."/>
            <person name="Barry K.W."/>
            <person name="Spatafora J."/>
            <person name="Grigoriev I.V."/>
            <person name="Martin F.M."/>
            <person name="Pujade-Renaud V."/>
        </authorList>
    </citation>
    <scope>NUCLEOTIDE SEQUENCE [LARGE SCALE GENOMIC DNA]</scope>
    <source>
        <strain evidence="4 5">Philippines</strain>
    </source>
</reference>
<sequence length="281" mass="30078">MVNLTTHLSTLITANHILHYHSVLDAMGHISARNPNNASTFFLALQMGPAVVRGARDIGEYLVEDGSPVVASGTRAGYAERFIHSEVLRRYPDVGAVVHSHAEDVLPYTVLGEGGEVEAVYHMAGFLGSAVPNFDIETAYNSTQPRDLLVNTPALGAALAGYFGTNTTQPTSPLHTLVLQRGHGFVAVGASIEQAVDYAYYAASNARVQTKAILLNAAMGGGAGNGNGSATGGIKYLSERERMDCKNMNAWIAFKPWEQWVWEVERSGNYVNELGTPPTGS</sequence>
<dbReference type="OrthoDB" id="2932980at2759"/>
<feature type="domain" description="Class II aldolase/adducin N-terminal" evidence="3">
    <location>
        <begin position="9"/>
        <end position="210"/>
    </location>
</feature>
<evidence type="ECO:0000256" key="1">
    <source>
        <dbReference type="ARBA" id="ARBA00022723"/>
    </source>
</evidence>
<proteinExistence type="predicted"/>
<dbReference type="EMBL" id="KZ678134">
    <property type="protein sequence ID" value="PSN67753.1"/>
    <property type="molecule type" value="Genomic_DNA"/>
</dbReference>
<dbReference type="GO" id="GO:0046872">
    <property type="term" value="F:metal ion binding"/>
    <property type="evidence" value="ECO:0007669"/>
    <property type="project" value="UniProtKB-KW"/>
</dbReference>
<evidence type="ECO:0000313" key="5">
    <source>
        <dbReference type="Proteomes" id="UP000240883"/>
    </source>
</evidence>
<protein>
    <recommendedName>
        <fullName evidence="3">Class II aldolase/adducin N-terminal domain-containing protein</fullName>
    </recommendedName>
</protein>
<keyword evidence="2" id="KW-0456">Lyase</keyword>
<organism evidence="4 5">
    <name type="scientific">Corynespora cassiicola Philippines</name>
    <dbReference type="NCBI Taxonomy" id="1448308"/>
    <lineage>
        <taxon>Eukaryota</taxon>
        <taxon>Fungi</taxon>
        <taxon>Dikarya</taxon>
        <taxon>Ascomycota</taxon>
        <taxon>Pezizomycotina</taxon>
        <taxon>Dothideomycetes</taxon>
        <taxon>Pleosporomycetidae</taxon>
        <taxon>Pleosporales</taxon>
        <taxon>Corynesporascaceae</taxon>
        <taxon>Corynespora</taxon>
    </lineage>
</organism>
<dbReference type="STRING" id="1448308.A0A2T2NQR9"/>
<dbReference type="InterPro" id="IPR050197">
    <property type="entry name" value="Aldolase_class_II_sugar_metab"/>
</dbReference>
<accession>A0A2T2NQR9</accession>
<dbReference type="PANTHER" id="PTHR22789:SF0">
    <property type="entry name" value="3-OXO-TETRONATE 4-PHOSPHATE DECARBOXYLASE-RELATED"/>
    <property type="match status" value="1"/>
</dbReference>
<evidence type="ECO:0000313" key="4">
    <source>
        <dbReference type="EMBL" id="PSN67753.1"/>
    </source>
</evidence>
<dbReference type="GO" id="GO:0005829">
    <property type="term" value="C:cytosol"/>
    <property type="evidence" value="ECO:0007669"/>
    <property type="project" value="TreeGrafter"/>
</dbReference>
<evidence type="ECO:0000256" key="2">
    <source>
        <dbReference type="ARBA" id="ARBA00023239"/>
    </source>
</evidence>
<dbReference type="AlphaFoldDB" id="A0A2T2NQR9"/>
<dbReference type="GO" id="GO:0019323">
    <property type="term" value="P:pentose catabolic process"/>
    <property type="evidence" value="ECO:0007669"/>
    <property type="project" value="TreeGrafter"/>
</dbReference>
<name>A0A2T2NQR9_CORCC</name>
<dbReference type="PANTHER" id="PTHR22789">
    <property type="entry name" value="FUCULOSE PHOSPHATE ALDOLASE"/>
    <property type="match status" value="1"/>
</dbReference>
<dbReference type="GO" id="GO:0016832">
    <property type="term" value="F:aldehyde-lyase activity"/>
    <property type="evidence" value="ECO:0007669"/>
    <property type="project" value="TreeGrafter"/>
</dbReference>
<keyword evidence="5" id="KW-1185">Reference proteome</keyword>
<evidence type="ECO:0000259" key="3">
    <source>
        <dbReference type="SMART" id="SM01007"/>
    </source>
</evidence>
<dbReference type="InterPro" id="IPR036409">
    <property type="entry name" value="Aldolase_II/adducin_N_sf"/>
</dbReference>
<dbReference type="Gene3D" id="3.40.225.10">
    <property type="entry name" value="Class II aldolase/adducin N-terminal domain"/>
    <property type="match status" value="1"/>
</dbReference>
<keyword evidence="1" id="KW-0479">Metal-binding</keyword>
<dbReference type="InterPro" id="IPR001303">
    <property type="entry name" value="Aldolase_II/adducin_N"/>
</dbReference>
<dbReference type="Pfam" id="PF00596">
    <property type="entry name" value="Aldolase_II"/>
    <property type="match status" value="1"/>
</dbReference>